<protein>
    <recommendedName>
        <fullName evidence="2">DUF4397 domain-containing protein</fullName>
    </recommendedName>
</protein>
<dbReference type="STRING" id="1406840.Q763_16010"/>
<evidence type="ECO:0000259" key="2">
    <source>
        <dbReference type="Pfam" id="PF14344"/>
    </source>
</evidence>
<dbReference type="Proteomes" id="UP000030129">
    <property type="component" value="Unassembled WGS sequence"/>
</dbReference>
<gene>
    <name evidence="3" type="ORF">Q763_16010</name>
</gene>
<dbReference type="eggNOG" id="ENOG5032YFD">
    <property type="taxonomic scope" value="Bacteria"/>
</dbReference>
<dbReference type="AlphaFoldDB" id="A0A0A2LG64"/>
<feature type="signal peptide" evidence="1">
    <location>
        <begin position="1"/>
        <end position="23"/>
    </location>
</feature>
<accession>A0A0A2LG64</accession>
<comment type="caution">
    <text evidence="3">The sequence shown here is derived from an EMBL/GenBank/DDBJ whole genome shotgun (WGS) entry which is preliminary data.</text>
</comment>
<name>A0A0A2LG64_9FLAO</name>
<dbReference type="InterPro" id="IPR025510">
    <property type="entry name" value="DUF4397"/>
</dbReference>
<dbReference type="EMBL" id="JRLV01000024">
    <property type="protein sequence ID" value="KGO78894.1"/>
    <property type="molecule type" value="Genomic_DNA"/>
</dbReference>
<feature type="domain" description="DUF4397" evidence="2">
    <location>
        <begin position="41"/>
        <end position="151"/>
    </location>
</feature>
<keyword evidence="1" id="KW-0732">Signal</keyword>
<dbReference type="RefSeq" id="WP_035135977.1">
    <property type="nucleotide sequence ID" value="NZ_JRLV01000024.1"/>
</dbReference>
<proteinExistence type="predicted"/>
<keyword evidence="4" id="KW-1185">Reference proteome</keyword>
<reference evidence="3 4" key="1">
    <citation type="submission" date="2013-09" db="EMBL/GenBank/DDBJ databases">
        <authorList>
            <person name="Zeng Z."/>
            <person name="Chen C."/>
        </authorList>
    </citation>
    <scope>NUCLEOTIDE SEQUENCE [LARGE SCALE GENOMIC DNA]</scope>
    <source>
        <strain evidence="3 4">F44-8</strain>
    </source>
</reference>
<sequence>MKAKFLKSLLLLLPVLAFISCNTDDNYYYYYPDPNVSLGMIANASPDSGDLFFYADANSINSTALNYPNAAGYYNFYLGDRTFSIQDASGNELATVDKTLEAGTFFSVFAVNTFANIELVVYDDVLEYPSTADKSMVRFINLSPDAPAIGVNLQDNELASGIEFKQATDFIEIDSGTHTLTFTNPSGEVLYTYADVNFTPKSIYTIYTKGYVTPPDGSNDSFSTRRIRNWN</sequence>
<evidence type="ECO:0000313" key="3">
    <source>
        <dbReference type="EMBL" id="KGO78894.1"/>
    </source>
</evidence>
<evidence type="ECO:0000256" key="1">
    <source>
        <dbReference type="SAM" id="SignalP"/>
    </source>
</evidence>
<evidence type="ECO:0000313" key="4">
    <source>
        <dbReference type="Proteomes" id="UP000030129"/>
    </source>
</evidence>
<dbReference type="Pfam" id="PF14344">
    <property type="entry name" value="DUF4397"/>
    <property type="match status" value="1"/>
</dbReference>
<organism evidence="3 4">
    <name type="scientific">Flavobacterium beibuense F44-8</name>
    <dbReference type="NCBI Taxonomy" id="1406840"/>
    <lineage>
        <taxon>Bacteria</taxon>
        <taxon>Pseudomonadati</taxon>
        <taxon>Bacteroidota</taxon>
        <taxon>Flavobacteriia</taxon>
        <taxon>Flavobacteriales</taxon>
        <taxon>Flavobacteriaceae</taxon>
        <taxon>Flavobacterium</taxon>
    </lineage>
</organism>
<dbReference type="PROSITE" id="PS51257">
    <property type="entry name" value="PROKAR_LIPOPROTEIN"/>
    <property type="match status" value="1"/>
</dbReference>
<feature type="chain" id="PRO_5002002175" description="DUF4397 domain-containing protein" evidence="1">
    <location>
        <begin position="24"/>
        <end position="231"/>
    </location>
</feature>